<dbReference type="eggNOG" id="ENOG502SN97">
    <property type="taxonomic scope" value="Eukaryota"/>
</dbReference>
<dbReference type="STRING" id="756982.G1X031"/>
<keyword evidence="1" id="KW-0812">Transmembrane</keyword>
<reference evidence="2 3" key="1">
    <citation type="journal article" date="2011" name="PLoS Pathog.">
        <title>Genomic and proteomic analyses of the fungus Arthrobotrys oligospora provide insights into nematode-trap formation.</title>
        <authorList>
            <person name="Yang J."/>
            <person name="Wang L."/>
            <person name="Ji X."/>
            <person name="Feng Y."/>
            <person name="Li X."/>
            <person name="Zou C."/>
            <person name="Xu J."/>
            <person name="Ren Y."/>
            <person name="Mi Q."/>
            <person name="Wu J."/>
            <person name="Liu S."/>
            <person name="Liu Y."/>
            <person name="Huang X."/>
            <person name="Wang H."/>
            <person name="Niu X."/>
            <person name="Li J."/>
            <person name="Liang L."/>
            <person name="Luo Y."/>
            <person name="Ji K."/>
            <person name="Zhou W."/>
            <person name="Yu Z."/>
            <person name="Li G."/>
            <person name="Liu Y."/>
            <person name="Li L."/>
            <person name="Qiao M."/>
            <person name="Feng L."/>
            <person name="Zhang K.-Q."/>
        </authorList>
    </citation>
    <scope>NUCLEOTIDE SEQUENCE [LARGE SCALE GENOMIC DNA]</scope>
    <source>
        <strain evidence="3">ATCC 24927 / CBS 115.81 / DSM 1491</strain>
    </source>
</reference>
<feature type="transmembrane region" description="Helical" evidence="1">
    <location>
        <begin position="12"/>
        <end position="30"/>
    </location>
</feature>
<feature type="transmembrane region" description="Helical" evidence="1">
    <location>
        <begin position="396"/>
        <end position="418"/>
    </location>
</feature>
<dbReference type="Proteomes" id="UP000008784">
    <property type="component" value="Unassembled WGS sequence"/>
</dbReference>
<accession>G1X031</accession>
<keyword evidence="3" id="KW-1185">Reference proteome</keyword>
<dbReference type="HOGENOM" id="CLU_032335_0_0_1"/>
<comment type="caution">
    <text evidence="2">The sequence shown here is derived from an EMBL/GenBank/DDBJ whole genome shotgun (WGS) entry which is preliminary data.</text>
</comment>
<evidence type="ECO:0000313" key="3">
    <source>
        <dbReference type="Proteomes" id="UP000008784"/>
    </source>
</evidence>
<gene>
    <name evidence="2" type="ORF">AOL_s00006g232</name>
</gene>
<dbReference type="AlphaFoldDB" id="G1X031"/>
<dbReference type="GeneID" id="22888745"/>
<organism evidence="2 3">
    <name type="scientific">Arthrobotrys oligospora (strain ATCC 24927 / CBS 115.81 / DSM 1491)</name>
    <name type="common">Nematode-trapping fungus</name>
    <name type="synonym">Didymozoophaga oligospora</name>
    <dbReference type="NCBI Taxonomy" id="756982"/>
    <lineage>
        <taxon>Eukaryota</taxon>
        <taxon>Fungi</taxon>
        <taxon>Dikarya</taxon>
        <taxon>Ascomycota</taxon>
        <taxon>Pezizomycotina</taxon>
        <taxon>Orbiliomycetes</taxon>
        <taxon>Orbiliales</taxon>
        <taxon>Orbiliaceae</taxon>
        <taxon>Orbilia</taxon>
        <taxon>Orbilia oligospora</taxon>
    </lineage>
</organism>
<dbReference type="OrthoDB" id="20368at2759"/>
<dbReference type="EMBL" id="ADOT01000012">
    <property type="protein sequence ID" value="EGX53366.1"/>
    <property type="molecule type" value="Genomic_DNA"/>
</dbReference>
<keyword evidence="1" id="KW-0472">Membrane</keyword>
<sequence length="458" mass="51848">MKLVPTTKQISIFSTVTVLGFGSLAIWLLLGNGSYNGFLRPPTFTGALEKHLGENEDPGWRDRYYREVFTEPNRTTDTILTPNLAELCQAITWRPNLYLNCTRVSAGLFNQVNEIKNCIRMAIDTGANLILPSSSERDSERLNNFHTGDIAWKRQFRQRWDEEHIMSHLGKACPQMKVLPSDEPPISNATHILVDPKGSPGFKEYLGHFDGTRTFRDYVDKTSSEKGATLNSTISPVVLEIEWTLLVINPENDPTGLDWRAWTEISLLIRPTESHRRLVQKLSEAESLRKDSYIGVHLRVEHDAVGKWWDDLELQVSKNLNSIDVVAKRFREQRGDGKNPFIYVACGDKKGIERFRELAALRGYIVLDKWGVLGNDTESLGEIDKLSFDERGLLDYAVLLNGYFFLGTLGSSFSYTVANMRSDRGRFPGTSFVVDDMAKSFSHLFMPPSGRAHFACCL</sequence>
<evidence type="ECO:0000313" key="2">
    <source>
        <dbReference type="EMBL" id="EGX53366.1"/>
    </source>
</evidence>
<keyword evidence="1" id="KW-1133">Transmembrane helix</keyword>
<dbReference type="RefSeq" id="XP_011117843.1">
    <property type="nucleotide sequence ID" value="XM_011119541.1"/>
</dbReference>
<dbReference type="OMA" id="YGVHFRV"/>
<name>G1X031_ARTOA</name>
<dbReference type="Gene3D" id="3.40.50.11350">
    <property type="match status" value="1"/>
</dbReference>
<dbReference type="CDD" id="cd11296">
    <property type="entry name" value="O-FucT_like"/>
    <property type="match status" value="1"/>
</dbReference>
<proteinExistence type="predicted"/>
<evidence type="ECO:0000256" key="1">
    <source>
        <dbReference type="SAM" id="Phobius"/>
    </source>
</evidence>
<dbReference type="InParanoid" id="G1X031"/>
<protein>
    <submittedName>
        <fullName evidence="2">Uncharacterized protein</fullName>
    </submittedName>
</protein>